<organism evidence="1 2">
    <name type="scientific">Blautia producta</name>
    <dbReference type="NCBI Taxonomy" id="33035"/>
    <lineage>
        <taxon>Bacteria</taxon>
        <taxon>Bacillati</taxon>
        <taxon>Bacillota</taxon>
        <taxon>Clostridia</taxon>
        <taxon>Lachnospirales</taxon>
        <taxon>Lachnospiraceae</taxon>
        <taxon>Blautia</taxon>
    </lineage>
</organism>
<accession>A0A4P6M2P8</accession>
<name>A0A4P6M2P8_9FIRM</name>
<reference evidence="1 2" key="1">
    <citation type="submission" date="2019-01" db="EMBL/GenBank/DDBJ databases">
        <title>PMF-metabolizing Aryl O-demethylase.</title>
        <authorList>
            <person name="Kim M."/>
        </authorList>
    </citation>
    <scope>NUCLEOTIDE SEQUENCE [LARGE SCALE GENOMIC DNA]</scope>
    <source>
        <strain evidence="1 2">PMF1</strain>
    </source>
</reference>
<evidence type="ECO:0000313" key="2">
    <source>
        <dbReference type="Proteomes" id="UP000289794"/>
    </source>
</evidence>
<sequence length="80" mass="8826">MLMVSCFSIFLVIEGFVFRTVSYNTSGSFYDVVAQVSVASFAHVFVFGYEVARVIIVPNDTTVFCESIGIRKSLNGTHFG</sequence>
<dbReference type="AlphaFoldDB" id="A0A4P6M2P8"/>
<proteinExistence type="predicted"/>
<dbReference type="Proteomes" id="UP000289794">
    <property type="component" value="Chromosome"/>
</dbReference>
<dbReference type="KEGG" id="bpro:PMF13cell1_04322"/>
<protein>
    <submittedName>
        <fullName evidence="1">Uncharacterized protein</fullName>
    </submittedName>
</protein>
<dbReference type="EMBL" id="CP035945">
    <property type="protein sequence ID" value="QBE98756.1"/>
    <property type="molecule type" value="Genomic_DNA"/>
</dbReference>
<evidence type="ECO:0000313" key="1">
    <source>
        <dbReference type="EMBL" id="QBE98756.1"/>
    </source>
</evidence>
<gene>
    <name evidence="1" type="ORF">PMF13cell1_04322</name>
</gene>